<keyword evidence="2" id="KW-1185">Reference proteome</keyword>
<dbReference type="EMBL" id="JBCLSH010000024">
    <property type="protein sequence ID" value="MEY8443987.1"/>
    <property type="molecule type" value="Genomic_DNA"/>
</dbReference>
<dbReference type="Pfam" id="PF08817">
    <property type="entry name" value="YukD"/>
    <property type="match status" value="1"/>
</dbReference>
<proteinExistence type="predicted"/>
<comment type="caution">
    <text evidence="1">The sequence shown here is derived from an EMBL/GenBank/DDBJ whole genome shotgun (WGS) entry which is preliminary data.</text>
</comment>
<protein>
    <submittedName>
        <fullName evidence="1">EsaB/YukD family protein</fullName>
    </submittedName>
</protein>
<reference evidence="1 2" key="1">
    <citation type="submission" date="2024-03" db="EMBL/GenBank/DDBJ databases">
        <title>Mouse gut bacterial collection (mGBC) of GemPharmatech.</title>
        <authorList>
            <person name="He Y."/>
            <person name="Dong L."/>
            <person name="Wu D."/>
            <person name="Gao X."/>
            <person name="Lin Z."/>
        </authorList>
    </citation>
    <scope>NUCLEOTIDE SEQUENCE [LARGE SCALE GENOMIC DNA]</scope>
    <source>
        <strain evidence="1 2">61-15</strain>
    </source>
</reference>
<gene>
    <name evidence="1" type="ORF">AALA52_07010</name>
</gene>
<accession>A0ABV4D378</accession>
<evidence type="ECO:0000313" key="2">
    <source>
        <dbReference type="Proteomes" id="UP001565283"/>
    </source>
</evidence>
<sequence>MNKHIAISLEWMHKQVDVLVPGNITPRRLVELLTETFASRGQGLPKKWHFRVKGKPVHLSSGRTLEELQISNGDIFQIIAGENYEMF</sequence>
<name>A0ABV4D378_9LACT</name>
<dbReference type="InterPro" id="IPR024962">
    <property type="entry name" value="YukD-like"/>
</dbReference>
<evidence type="ECO:0000313" key="1">
    <source>
        <dbReference type="EMBL" id="MEY8443987.1"/>
    </source>
</evidence>
<dbReference type="RefSeq" id="WP_251712903.1">
    <property type="nucleotide sequence ID" value="NZ_CALPDE010000012.1"/>
</dbReference>
<dbReference type="Gene3D" id="3.10.20.90">
    <property type="entry name" value="Phosphatidylinositol 3-kinase Catalytic Subunit, Chain A, domain 1"/>
    <property type="match status" value="1"/>
</dbReference>
<organism evidence="1 2">
    <name type="scientific">Lactococcus ileimucosae</name>
    <dbReference type="NCBI Taxonomy" id="2941329"/>
    <lineage>
        <taxon>Bacteria</taxon>
        <taxon>Bacillati</taxon>
        <taxon>Bacillota</taxon>
        <taxon>Bacilli</taxon>
        <taxon>Lactobacillales</taxon>
        <taxon>Streptococcaceae</taxon>
        <taxon>Lactococcus</taxon>
    </lineage>
</organism>
<dbReference type="Proteomes" id="UP001565283">
    <property type="component" value="Unassembled WGS sequence"/>
</dbReference>